<dbReference type="Pfam" id="PF01710">
    <property type="entry name" value="HTH_Tnp_IS630"/>
    <property type="match status" value="1"/>
</dbReference>
<dbReference type="EMBL" id="CP002086">
    <property type="protein sequence ID" value="ADJ27382.1"/>
    <property type="molecule type" value="Genomic_DNA"/>
</dbReference>
<evidence type="ECO:0000259" key="1">
    <source>
        <dbReference type="Pfam" id="PF01710"/>
    </source>
</evidence>
<dbReference type="SUPFAM" id="SSF46689">
    <property type="entry name" value="Homeodomain-like"/>
    <property type="match status" value="1"/>
</dbReference>
<dbReference type="HOGENOM" id="CLU_056788_5_2_6"/>
<sequence length="108" mass="12472">MLCFSMTYSLDLREAALSYIKNGGSKVEASRLFGFSRSTLYRWLDMEDLTPKIHGSRDRKIDKEALKKHVKDHPDMFLHERAEIFGVAVSGMHYALKRLGIVKKRARV</sequence>
<reference evidence="3 4" key="1">
    <citation type="submission" date="2010-06" db="EMBL/GenBank/DDBJ databases">
        <title>Complete sequence of chromosome of Nitrosococcus watsoni C-113.</title>
        <authorList>
            <consortium name="US DOE Joint Genome Institute"/>
            <person name="Lucas S."/>
            <person name="Copeland A."/>
            <person name="Lapidus A."/>
            <person name="Cheng J.-F."/>
            <person name="Bruce D."/>
            <person name="Goodwin L."/>
            <person name="Pitluck S."/>
            <person name="Malfatti S.A."/>
            <person name="Chain P.S.G."/>
            <person name="Land M."/>
            <person name="Hauser L."/>
            <person name="Kyrpides N."/>
            <person name="Ivanova N."/>
            <person name="Cambell M.A."/>
            <person name="Heidelberg J.F."/>
            <person name="Klotz M.G."/>
            <person name="Woyke T."/>
        </authorList>
    </citation>
    <scope>NUCLEOTIDE SEQUENCE [LARGE SCALE GENOMIC DNA]</scope>
    <source>
        <strain evidence="3 4">C-113</strain>
    </source>
</reference>
<feature type="domain" description="Transposase Synechocystis PCC 6803" evidence="1">
    <location>
        <begin position="6"/>
        <end position="106"/>
    </location>
</feature>
<accession>D8K479</accession>
<dbReference type="EMBL" id="CP002086">
    <property type="protein sequence ID" value="ADJ27776.1"/>
    <property type="molecule type" value="Genomic_DNA"/>
</dbReference>
<dbReference type="InterPro" id="IPR009057">
    <property type="entry name" value="Homeodomain-like_sf"/>
</dbReference>
<dbReference type="InterPro" id="IPR002622">
    <property type="entry name" value="Transposase_14"/>
</dbReference>
<proteinExistence type="predicted"/>
<evidence type="ECO:0000313" key="3">
    <source>
        <dbReference type="EMBL" id="ADJ27776.1"/>
    </source>
</evidence>
<name>D8K479_NITWC</name>
<dbReference type="AlphaFoldDB" id="D8K479"/>
<dbReference type="Proteomes" id="UP000000393">
    <property type="component" value="Chromosome"/>
</dbReference>
<dbReference type="eggNOG" id="COG3415">
    <property type="taxonomic scope" value="Bacteria"/>
</dbReference>
<evidence type="ECO:0000313" key="4">
    <source>
        <dbReference type="Proteomes" id="UP000000393"/>
    </source>
</evidence>
<dbReference type="KEGG" id="nwa:Nwat_0415"/>
<organism evidence="3 4">
    <name type="scientific">Nitrosococcus watsoni (strain C-113)</name>
    <dbReference type="NCBI Taxonomy" id="105559"/>
    <lineage>
        <taxon>Bacteria</taxon>
        <taxon>Pseudomonadati</taxon>
        <taxon>Pseudomonadota</taxon>
        <taxon>Gammaproteobacteria</taxon>
        <taxon>Chromatiales</taxon>
        <taxon>Chromatiaceae</taxon>
        <taxon>Nitrosococcus</taxon>
    </lineage>
</organism>
<protein>
    <submittedName>
        <fullName evidence="3">Transposase family protein</fullName>
    </submittedName>
</protein>
<gene>
    <name evidence="2" type="ordered locus">Nwat_0415</name>
    <name evidence="3" type="ordered locus">Nwat_0824</name>
</gene>
<evidence type="ECO:0000313" key="2">
    <source>
        <dbReference type="EMBL" id="ADJ27382.1"/>
    </source>
</evidence>
<keyword evidence="4" id="KW-1185">Reference proteome</keyword>
<dbReference type="KEGG" id="nwa:Nwat_0824"/>
<dbReference type="STRING" id="105559.Nwat_0415"/>